<dbReference type="Pfam" id="PF13183">
    <property type="entry name" value="Fer4_8"/>
    <property type="match status" value="2"/>
</dbReference>
<dbReference type="SUPFAM" id="SSF103501">
    <property type="entry name" value="Respiratory nitrate reductase 1 gamma chain"/>
    <property type="match status" value="2"/>
</dbReference>
<dbReference type="SUPFAM" id="SSF46548">
    <property type="entry name" value="alpha-helical ferredoxin"/>
    <property type="match status" value="2"/>
</dbReference>
<gene>
    <name evidence="6" type="ORF">EPICR_70004</name>
</gene>
<evidence type="ECO:0000256" key="1">
    <source>
        <dbReference type="ARBA" id="ARBA00022723"/>
    </source>
</evidence>
<feature type="domain" description="4Fe-4S ferredoxin-type" evidence="5">
    <location>
        <begin position="536"/>
        <end position="564"/>
    </location>
</feature>
<keyword evidence="1" id="KW-0479">Metal-binding</keyword>
<feature type="transmembrane region" description="Helical" evidence="4">
    <location>
        <begin position="271"/>
        <end position="289"/>
    </location>
</feature>
<proteinExistence type="predicted"/>
<dbReference type="InterPro" id="IPR017896">
    <property type="entry name" value="4Fe4S_Fe-S-bd"/>
</dbReference>
<dbReference type="GO" id="GO:0046872">
    <property type="term" value="F:metal ion binding"/>
    <property type="evidence" value="ECO:0007669"/>
    <property type="project" value="UniProtKB-KW"/>
</dbReference>
<reference evidence="6" key="1">
    <citation type="submission" date="2019-01" db="EMBL/GenBank/DDBJ databases">
        <authorList>
            <consortium name="Genoscope - CEA"/>
            <person name="William W."/>
        </authorList>
    </citation>
    <scope>NUCLEOTIDE SEQUENCE</scope>
    <source>
        <strain evidence="6">CR-1</strain>
    </source>
</reference>
<dbReference type="InterPro" id="IPR036197">
    <property type="entry name" value="NarG-like_sf"/>
</dbReference>
<dbReference type="Gene3D" id="1.10.1060.10">
    <property type="entry name" value="Alpha-helical ferredoxin"/>
    <property type="match status" value="2"/>
</dbReference>
<evidence type="ECO:0000256" key="2">
    <source>
        <dbReference type="ARBA" id="ARBA00023004"/>
    </source>
</evidence>
<dbReference type="PANTHER" id="PTHR43255:SF2">
    <property type="entry name" value="HETERODISULFIDE REDUCTASE RELATED PROTEIN"/>
    <property type="match status" value="1"/>
</dbReference>
<dbReference type="Gene3D" id="1.20.950.20">
    <property type="entry name" value="Transmembrane di-heme cytochromes, Chain C"/>
    <property type="match status" value="2"/>
</dbReference>
<dbReference type="PROSITE" id="PS00198">
    <property type="entry name" value="4FE4S_FER_1"/>
    <property type="match status" value="2"/>
</dbReference>
<feature type="transmembrane region" description="Helical" evidence="4">
    <location>
        <begin position="46"/>
        <end position="72"/>
    </location>
</feature>
<dbReference type="EMBL" id="CAACVI010000050">
    <property type="protein sequence ID" value="VEN75163.1"/>
    <property type="molecule type" value="Genomic_DNA"/>
</dbReference>
<dbReference type="GO" id="GO:0051536">
    <property type="term" value="F:iron-sulfur cluster binding"/>
    <property type="evidence" value="ECO:0007669"/>
    <property type="project" value="UniProtKB-KW"/>
</dbReference>
<keyword evidence="3" id="KW-0411">Iron-sulfur</keyword>
<evidence type="ECO:0000256" key="3">
    <source>
        <dbReference type="ARBA" id="ARBA00023014"/>
    </source>
</evidence>
<feature type="transmembrane region" description="Helical" evidence="4">
    <location>
        <begin position="7"/>
        <end position="26"/>
    </location>
</feature>
<dbReference type="AlphaFoldDB" id="A0A484HPB6"/>
<protein>
    <recommendedName>
        <fullName evidence="5">4Fe-4S ferredoxin-type domain-containing protein</fullName>
    </recommendedName>
</protein>
<evidence type="ECO:0000256" key="4">
    <source>
        <dbReference type="SAM" id="Phobius"/>
    </source>
</evidence>
<sequence>MELKTSLYIALVIFGLGVVYKVSTWFRHSLSPQAEAFGPGKRIAAVLKGISGTLFGPGILTLGRVLVLDVILQRRILRESALRWAMHMCIYGGFMALLFMHALGFMFFADFQSTVNPFLFLRDLFGVIVVVGLGISFYRRHILKIPRLVNNAMDHYMVAILAAIMLTGFLLQASQITSHSVYEQMVQDYSDIEDEDELKALEAFWVENYGVVSPGSKPPFDADLLELGAEANEMNCADCHAPAQAAFVSYAVSAGIRPIALYLNRIGFHDILYYFHFWLCLIGLAYLPFSRMFHIIVSPISLLANAVADPEKSDPAVVAVRQIMELDACTHCGTCSVNCFVGVMFEEAGNANILPSEKLASVKKFVAGKTCETDVGDIQEGLMMCANCRNCTVVCPVGINLQELWFSARETALKEGGPQMMALSSFSFYRGLKKEEIESGDYAAPADRATQALEEKFADFGEADISVNLEEGESEFKKSLSRLSINGNTFASCFACTTCTSVCPVANQYEDSPGDLGIGPHQIIHSAVMGFDDLIFRSKMLWSCLGCYECQEACPQGVPVTDVFYEIKNMAARRIKEDSQRV</sequence>
<feature type="domain" description="4Fe-4S ferredoxin-type" evidence="5">
    <location>
        <begin position="320"/>
        <end position="349"/>
    </location>
</feature>
<accession>A0A484HPB6</accession>
<feature type="transmembrane region" description="Helical" evidence="4">
    <location>
        <begin position="158"/>
        <end position="176"/>
    </location>
</feature>
<dbReference type="InterPro" id="IPR017900">
    <property type="entry name" value="4Fe4S_Fe_S_CS"/>
</dbReference>
<dbReference type="GO" id="GO:0005886">
    <property type="term" value="C:plasma membrane"/>
    <property type="evidence" value="ECO:0007669"/>
    <property type="project" value="TreeGrafter"/>
</dbReference>
<dbReference type="InterPro" id="IPR051460">
    <property type="entry name" value="HdrC_iron-sulfur_subunit"/>
</dbReference>
<feature type="transmembrane region" description="Helical" evidence="4">
    <location>
        <begin position="119"/>
        <end position="138"/>
    </location>
</feature>
<dbReference type="PROSITE" id="PS51379">
    <property type="entry name" value="4FE4S_FER_2"/>
    <property type="match status" value="3"/>
</dbReference>
<keyword evidence="4" id="KW-1133">Transmembrane helix</keyword>
<keyword evidence="4" id="KW-0472">Membrane</keyword>
<keyword evidence="4" id="KW-0812">Transmembrane</keyword>
<keyword evidence="2" id="KW-0408">Iron</keyword>
<evidence type="ECO:0000259" key="5">
    <source>
        <dbReference type="PROSITE" id="PS51379"/>
    </source>
</evidence>
<organism evidence="6">
    <name type="scientific">uncultured Desulfobacteraceae bacterium</name>
    <dbReference type="NCBI Taxonomy" id="218296"/>
    <lineage>
        <taxon>Bacteria</taxon>
        <taxon>Pseudomonadati</taxon>
        <taxon>Thermodesulfobacteriota</taxon>
        <taxon>Desulfobacteria</taxon>
        <taxon>Desulfobacterales</taxon>
        <taxon>Desulfobacteraceae</taxon>
        <taxon>environmental samples</taxon>
    </lineage>
</organism>
<dbReference type="InterPro" id="IPR009051">
    <property type="entry name" value="Helical_ferredxn"/>
</dbReference>
<name>A0A484HPB6_9BACT</name>
<feature type="transmembrane region" description="Helical" evidence="4">
    <location>
        <begin position="84"/>
        <end position="107"/>
    </location>
</feature>
<dbReference type="PANTHER" id="PTHR43255">
    <property type="entry name" value="IRON-SULFUR-BINDING OXIDOREDUCTASE FADF-RELATED-RELATED"/>
    <property type="match status" value="1"/>
</dbReference>
<evidence type="ECO:0000313" key="6">
    <source>
        <dbReference type="EMBL" id="VEN75163.1"/>
    </source>
</evidence>
<feature type="domain" description="4Fe-4S ferredoxin-type" evidence="5">
    <location>
        <begin position="481"/>
        <end position="512"/>
    </location>
</feature>